<evidence type="ECO:0000313" key="3">
    <source>
        <dbReference type="EMBL" id="MCQ4166590.1"/>
    </source>
</evidence>
<organism evidence="3 4">
    <name type="scientific">Tahibacter harae</name>
    <dbReference type="NCBI Taxonomy" id="2963937"/>
    <lineage>
        <taxon>Bacteria</taxon>
        <taxon>Pseudomonadati</taxon>
        <taxon>Pseudomonadota</taxon>
        <taxon>Gammaproteobacteria</taxon>
        <taxon>Lysobacterales</taxon>
        <taxon>Rhodanobacteraceae</taxon>
        <taxon>Tahibacter</taxon>
    </lineage>
</organism>
<accession>A0ABT1QWC4</accession>
<dbReference type="PANTHER" id="PTHR30163:SF9">
    <property type="entry name" value="MEMBRANE-BOUND LYTIC MUREIN TRANSGLYCOSYLASE B"/>
    <property type="match status" value="1"/>
</dbReference>
<feature type="domain" description="Transglycosylase SLT" evidence="2">
    <location>
        <begin position="32"/>
        <end position="324"/>
    </location>
</feature>
<dbReference type="InterPro" id="IPR043426">
    <property type="entry name" value="MltB-like"/>
</dbReference>
<proteinExistence type="predicted"/>
<dbReference type="Proteomes" id="UP001165498">
    <property type="component" value="Unassembled WGS sequence"/>
</dbReference>
<dbReference type="NCBIfam" id="TIGR02282">
    <property type="entry name" value="MltB"/>
    <property type="match status" value="1"/>
</dbReference>
<keyword evidence="1" id="KW-0732">Signal</keyword>
<dbReference type="InterPro" id="IPR011757">
    <property type="entry name" value="Lytic_transglycosylase_MltB"/>
</dbReference>
<dbReference type="Pfam" id="PF13406">
    <property type="entry name" value="SLT_2"/>
    <property type="match status" value="1"/>
</dbReference>
<dbReference type="InterPro" id="IPR023346">
    <property type="entry name" value="Lysozyme-like_dom_sf"/>
</dbReference>
<feature type="chain" id="PRO_5046074338" evidence="1">
    <location>
        <begin position="22"/>
        <end position="335"/>
    </location>
</feature>
<dbReference type="EMBL" id="JANFQO010000018">
    <property type="protein sequence ID" value="MCQ4166590.1"/>
    <property type="molecule type" value="Genomic_DNA"/>
</dbReference>
<evidence type="ECO:0000313" key="4">
    <source>
        <dbReference type="Proteomes" id="UP001165498"/>
    </source>
</evidence>
<dbReference type="RefSeq" id="WP_255915779.1">
    <property type="nucleotide sequence ID" value="NZ_JANFQO010000018.1"/>
</dbReference>
<protein>
    <submittedName>
        <fullName evidence="3">Lytic murein transglycosylase B</fullName>
    </submittedName>
</protein>
<evidence type="ECO:0000259" key="2">
    <source>
        <dbReference type="Pfam" id="PF13406"/>
    </source>
</evidence>
<feature type="signal peptide" evidence="1">
    <location>
        <begin position="1"/>
        <end position="21"/>
    </location>
</feature>
<dbReference type="CDD" id="cd13399">
    <property type="entry name" value="Slt35-like"/>
    <property type="match status" value="1"/>
</dbReference>
<dbReference type="InterPro" id="IPR031304">
    <property type="entry name" value="SLT_2"/>
</dbReference>
<keyword evidence="4" id="KW-1185">Reference proteome</keyword>
<evidence type="ECO:0000256" key="1">
    <source>
        <dbReference type="SAM" id="SignalP"/>
    </source>
</evidence>
<dbReference type="PANTHER" id="PTHR30163">
    <property type="entry name" value="MEMBRANE-BOUND LYTIC MUREIN TRANSGLYCOSYLASE B"/>
    <property type="match status" value="1"/>
</dbReference>
<name>A0ABT1QWC4_9GAMM</name>
<reference evidence="3" key="1">
    <citation type="submission" date="2022-07" db="EMBL/GenBank/DDBJ databases">
        <title>Tahibacter sp., a new gammaproteobacterium isolated from the silt sample collected at pig farm.</title>
        <authorList>
            <person name="Chen H."/>
        </authorList>
    </citation>
    <scope>NUCLEOTIDE SEQUENCE</scope>
    <source>
        <strain evidence="3">P2K</strain>
    </source>
</reference>
<sequence>MPVFFRVLFALASALPAISAAAPVSPSAADSRQAQQDFAAELARDHGLAADAVLAILAKAEYQQSIIDAISRPAEKVKPWKEYRPIFLTDARRESGIAFYRDNRDLIDRVAAEYQVSPSIIVAIIGVETSYGRITGKYKVLDALTTLAFHYPPREKFFREQLSQLLRLNDGHLAYPIEELRGSYAGAMGWGQFMPTSIARFARDYDGDERIDLWNSKPDIVASVASYFQGHGWEPEGPVALRAQLAPDARTITPANSEPVYPLEQLTAWGYSVDAALDPQRPATLLKLEGDSGPEYWITFQNFYVITRYNRSPMYAMAVKQLAEAIAAGDAAAGP</sequence>
<gene>
    <name evidence="3" type="primary">mltB</name>
    <name evidence="3" type="ORF">NM961_17895</name>
</gene>
<dbReference type="SUPFAM" id="SSF53955">
    <property type="entry name" value="Lysozyme-like"/>
    <property type="match status" value="1"/>
</dbReference>
<dbReference type="Gene3D" id="1.10.8.350">
    <property type="entry name" value="Bacterial muramidase"/>
    <property type="match status" value="1"/>
</dbReference>
<dbReference type="Gene3D" id="1.10.530.10">
    <property type="match status" value="1"/>
</dbReference>
<comment type="caution">
    <text evidence="3">The sequence shown here is derived from an EMBL/GenBank/DDBJ whole genome shotgun (WGS) entry which is preliminary data.</text>
</comment>